<name>A0ABT7ADF1_9HYPH</name>
<evidence type="ECO:0000313" key="1">
    <source>
        <dbReference type="EMBL" id="MDJ1156819.1"/>
    </source>
</evidence>
<organism evidence="1 2">
    <name type="scientific">Chelatococcus albus</name>
    <dbReference type="NCBI Taxonomy" id="3047466"/>
    <lineage>
        <taxon>Bacteria</taxon>
        <taxon>Pseudomonadati</taxon>
        <taxon>Pseudomonadota</taxon>
        <taxon>Alphaproteobacteria</taxon>
        <taxon>Hyphomicrobiales</taxon>
        <taxon>Chelatococcaceae</taxon>
        <taxon>Chelatococcus</taxon>
    </lineage>
</organism>
<reference evidence="1 2" key="1">
    <citation type="submission" date="2023-05" db="EMBL/GenBank/DDBJ databases">
        <title>Chelatococcus sp. nov., a moderately thermophilic bacterium isolated from hot spring microbial mat.</title>
        <authorList>
            <person name="Hu C.-J."/>
            <person name="Li W.-J."/>
        </authorList>
    </citation>
    <scope>NUCLEOTIDE SEQUENCE [LARGE SCALE GENOMIC DNA]</scope>
    <source>
        <strain evidence="1 2">SYSU G07232</strain>
    </source>
</reference>
<sequence length="171" mass="17434">MIPHPAAQVGAQVANVLGKLRAEGGTVEDALEAVAEVAVRDRRALPVVAGLAARSVIKNRGAAMPPAQRQQAAKAMTKAARTLVSSGGPKAIRALPRITRSVKRTAAARGTPPAVQPKAVARTAAKVAQNPALLRRLSTASPRGQMIVQRTGGAGRTLSVPGPATITITVG</sequence>
<protein>
    <submittedName>
        <fullName evidence="1">Uncharacterized protein</fullName>
    </submittedName>
</protein>
<keyword evidence="2" id="KW-1185">Reference proteome</keyword>
<proteinExistence type="predicted"/>
<comment type="caution">
    <text evidence="1">The sequence shown here is derived from an EMBL/GenBank/DDBJ whole genome shotgun (WGS) entry which is preliminary data.</text>
</comment>
<dbReference type="Proteomes" id="UP001321492">
    <property type="component" value="Unassembled WGS sequence"/>
</dbReference>
<accession>A0ABT7ADF1</accession>
<gene>
    <name evidence="1" type="ORF">QNA08_00985</name>
</gene>
<dbReference type="EMBL" id="JASJEV010000001">
    <property type="protein sequence ID" value="MDJ1156819.1"/>
    <property type="molecule type" value="Genomic_DNA"/>
</dbReference>
<dbReference type="RefSeq" id="WP_283738817.1">
    <property type="nucleotide sequence ID" value="NZ_JASJEV010000001.1"/>
</dbReference>
<evidence type="ECO:0000313" key="2">
    <source>
        <dbReference type="Proteomes" id="UP001321492"/>
    </source>
</evidence>